<feature type="region of interest" description="Disordered" evidence="7">
    <location>
        <begin position="1"/>
        <end position="50"/>
    </location>
</feature>
<dbReference type="GO" id="GO:0005415">
    <property type="term" value="F:nucleoside:sodium symporter activity"/>
    <property type="evidence" value="ECO:0007669"/>
    <property type="project" value="TreeGrafter"/>
</dbReference>
<feature type="transmembrane region" description="Helical" evidence="8">
    <location>
        <begin position="586"/>
        <end position="610"/>
    </location>
</feature>
<evidence type="ECO:0000313" key="13">
    <source>
        <dbReference type="Proteomes" id="UP000198287"/>
    </source>
</evidence>
<dbReference type="InterPro" id="IPR002668">
    <property type="entry name" value="CNT_N_dom"/>
</dbReference>
<organism evidence="12 13">
    <name type="scientific">Folsomia candida</name>
    <name type="common">Springtail</name>
    <dbReference type="NCBI Taxonomy" id="158441"/>
    <lineage>
        <taxon>Eukaryota</taxon>
        <taxon>Metazoa</taxon>
        <taxon>Ecdysozoa</taxon>
        <taxon>Arthropoda</taxon>
        <taxon>Hexapoda</taxon>
        <taxon>Collembola</taxon>
        <taxon>Entomobryomorpha</taxon>
        <taxon>Isotomoidea</taxon>
        <taxon>Isotomidae</taxon>
        <taxon>Proisotominae</taxon>
        <taxon>Folsomia</taxon>
    </lineage>
</organism>
<protein>
    <submittedName>
        <fullName evidence="12">Sodium/nucleoside cotransporter 2</fullName>
    </submittedName>
</protein>
<dbReference type="InterPro" id="IPR008276">
    <property type="entry name" value="C_nuclsd_transpt"/>
</dbReference>
<proteinExistence type="inferred from homology"/>
<keyword evidence="13" id="KW-1185">Reference proteome</keyword>
<feature type="transmembrane region" description="Helical" evidence="8">
    <location>
        <begin position="159"/>
        <end position="181"/>
    </location>
</feature>
<feature type="transmembrane region" description="Helical" evidence="8">
    <location>
        <begin position="187"/>
        <end position="206"/>
    </location>
</feature>
<evidence type="ECO:0000259" key="10">
    <source>
        <dbReference type="Pfam" id="PF07662"/>
    </source>
</evidence>
<gene>
    <name evidence="12" type="ORF">Fcan01_26283</name>
</gene>
<feature type="transmembrane region" description="Helical" evidence="8">
    <location>
        <begin position="218"/>
        <end position="235"/>
    </location>
</feature>
<feature type="compositionally biased region" description="Basic and acidic residues" evidence="7">
    <location>
        <begin position="1"/>
        <end position="10"/>
    </location>
</feature>
<dbReference type="InterPro" id="IPR011642">
    <property type="entry name" value="Gate_dom"/>
</dbReference>
<comment type="similarity">
    <text evidence="2">Belongs to the concentrative nucleoside transporter (CNT) (TC 2.A.41) family.</text>
</comment>
<feature type="domain" description="Concentrative nucleoside transporter C-terminal" evidence="10">
    <location>
        <begin position="400"/>
        <end position="605"/>
    </location>
</feature>
<evidence type="ECO:0000259" key="9">
    <source>
        <dbReference type="Pfam" id="PF01773"/>
    </source>
</evidence>
<feature type="transmembrane region" description="Helical" evidence="8">
    <location>
        <begin position="81"/>
        <end position="102"/>
    </location>
</feature>
<keyword evidence="6 8" id="KW-0472">Membrane</keyword>
<evidence type="ECO:0000256" key="7">
    <source>
        <dbReference type="SAM" id="MobiDB-lite"/>
    </source>
</evidence>
<feature type="transmembrane region" description="Helical" evidence="8">
    <location>
        <begin position="114"/>
        <end position="138"/>
    </location>
</feature>
<evidence type="ECO:0000259" key="11">
    <source>
        <dbReference type="Pfam" id="PF07670"/>
    </source>
</evidence>
<dbReference type="Pfam" id="PF07670">
    <property type="entry name" value="Gate"/>
    <property type="match status" value="1"/>
</dbReference>
<feature type="transmembrane region" description="Helical" evidence="8">
    <location>
        <begin position="371"/>
        <end position="393"/>
    </location>
</feature>
<dbReference type="PANTHER" id="PTHR10590">
    <property type="entry name" value="SODIUM/NUCLEOSIDE COTRANSPORTER"/>
    <property type="match status" value="1"/>
</dbReference>
<keyword evidence="4 8" id="KW-0812">Transmembrane</keyword>
<sequence length="631" mass="68162">MESPAFRDGKNNGLQNPGFEMSEQDGNKGLNHSPLESPALTNGDLPGRTRRKGNILSKVIEGGRTAVGDLIQKHKKLVKNVVLLGLFVAYNGYVATAVAYGTRHDQPMEWCDGLGFLIILTAIIWWSLFYYIVLKGIFGKAINKAVLIPMGRMLKTLFAIKWFGAVVGLLAVAVLVTFIVWDTWGEPRRLVSACGALVLLLLTLILSKHPGDVQWRQVIAGLALQFVFALAVLRWDGGRNFLECISRKVTAFLSFADSGSAFIYDFTASGNMTIYGSNVPDLLPGLEWILVPTTFAFTSLSVIFFFSFVVQLLYHIGAMLWVVRKVGWLLQILVGTSAAESMNAAANIFLGQTEAPLLIKPFMEDLTKSELHAVMTGGFATIAGTVMAAYISFGVKAESLLSASVMAAPCALALSKLMYPEIEVSKTTHQQMKNVDTKTEGNALDAAAKGAAEAVTLVWNILANILAFVSFIAMLNAIIGWFGVLVGLEDMSFEWLLGKIFIPVALCIGVDPSEANDVAKVLGLKIVVNEFVAYKELQALKNISVRSRRLAEYALCGFANFSSMGIQLGGLGAIAPSRRPDLADIVWRALFAGATASLINACVAGTLMSFDEEDAVTSTLPTFATTSSLII</sequence>
<evidence type="ECO:0000256" key="4">
    <source>
        <dbReference type="ARBA" id="ARBA00022692"/>
    </source>
</evidence>
<feature type="transmembrane region" description="Helical" evidence="8">
    <location>
        <begin position="550"/>
        <end position="574"/>
    </location>
</feature>
<feature type="transmembrane region" description="Helical" evidence="8">
    <location>
        <begin position="288"/>
        <end position="314"/>
    </location>
</feature>
<evidence type="ECO:0000256" key="2">
    <source>
        <dbReference type="ARBA" id="ARBA00009033"/>
    </source>
</evidence>
<keyword evidence="3" id="KW-1003">Cell membrane</keyword>
<dbReference type="PANTHER" id="PTHR10590:SF4">
    <property type="entry name" value="SOLUTE CARRIER FAMILY 28 MEMBER 3"/>
    <property type="match status" value="1"/>
</dbReference>
<dbReference type="InterPro" id="IPR011657">
    <property type="entry name" value="CNT_C_dom"/>
</dbReference>
<dbReference type="Pfam" id="PF07662">
    <property type="entry name" value="Nucleos_tra2_C"/>
    <property type="match status" value="1"/>
</dbReference>
<comment type="caution">
    <text evidence="12">The sequence shown here is derived from an EMBL/GenBank/DDBJ whole genome shotgun (WGS) entry which is preliminary data.</text>
</comment>
<evidence type="ECO:0000256" key="8">
    <source>
        <dbReference type="SAM" id="Phobius"/>
    </source>
</evidence>
<dbReference type="OMA" id="DKMYELF"/>
<reference evidence="12 13" key="1">
    <citation type="submission" date="2015-12" db="EMBL/GenBank/DDBJ databases">
        <title>The genome of Folsomia candida.</title>
        <authorList>
            <person name="Faddeeva A."/>
            <person name="Derks M.F."/>
            <person name="Anvar Y."/>
            <person name="Smit S."/>
            <person name="Van Straalen N."/>
            <person name="Roelofs D."/>
        </authorList>
    </citation>
    <scope>NUCLEOTIDE SEQUENCE [LARGE SCALE GENOMIC DNA]</scope>
    <source>
        <strain evidence="12 13">VU population</strain>
        <tissue evidence="12">Whole body</tissue>
    </source>
</reference>
<dbReference type="Proteomes" id="UP000198287">
    <property type="component" value="Unassembled WGS sequence"/>
</dbReference>
<dbReference type="EMBL" id="LNIX01000042">
    <property type="protein sequence ID" value="OXA38997.1"/>
    <property type="molecule type" value="Genomic_DNA"/>
</dbReference>
<feature type="domain" description="Concentrative nucleoside transporter N-terminal" evidence="9">
    <location>
        <begin position="195"/>
        <end position="265"/>
    </location>
</feature>
<feature type="transmembrane region" description="Helical" evidence="8">
    <location>
        <begin position="400"/>
        <end position="419"/>
    </location>
</feature>
<dbReference type="OrthoDB" id="6075923at2759"/>
<name>A0A226D2P6_FOLCA</name>
<dbReference type="GO" id="GO:0005886">
    <property type="term" value="C:plasma membrane"/>
    <property type="evidence" value="ECO:0007669"/>
    <property type="project" value="UniProtKB-SubCell"/>
</dbReference>
<evidence type="ECO:0000256" key="5">
    <source>
        <dbReference type="ARBA" id="ARBA00022989"/>
    </source>
</evidence>
<dbReference type="AlphaFoldDB" id="A0A226D2P6"/>
<accession>A0A226D2P6</accession>
<keyword evidence="5 8" id="KW-1133">Transmembrane helix</keyword>
<feature type="domain" description="Nucleoside transporter/FeoB GTPase Gate" evidence="11">
    <location>
        <begin position="298"/>
        <end position="394"/>
    </location>
</feature>
<evidence type="ECO:0000256" key="1">
    <source>
        <dbReference type="ARBA" id="ARBA00004651"/>
    </source>
</evidence>
<evidence type="ECO:0000256" key="3">
    <source>
        <dbReference type="ARBA" id="ARBA00022475"/>
    </source>
</evidence>
<evidence type="ECO:0000313" key="12">
    <source>
        <dbReference type="EMBL" id="OXA38997.1"/>
    </source>
</evidence>
<comment type="subcellular location">
    <subcellularLocation>
        <location evidence="1">Cell membrane</location>
        <topology evidence="1">Multi-pass membrane protein</topology>
    </subcellularLocation>
</comment>
<dbReference type="Pfam" id="PF01773">
    <property type="entry name" value="Nucleos_tra2_N"/>
    <property type="match status" value="1"/>
</dbReference>
<evidence type="ECO:0000256" key="6">
    <source>
        <dbReference type="ARBA" id="ARBA00023136"/>
    </source>
</evidence>
<dbReference type="STRING" id="158441.A0A226D2P6"/>
<feature type="transmembrane region" description="Helical" evidence="8">
    <location>
        <begin position="465"/>
        <end position="488"/>
    </location>
</feature>